<gene>
    <name evidence="7" type="ORF">GUU85_01230</name>
</gene>
<dbReference type="EC" id="4.2.2.n1" evidence="3"/>
<dbReference type="PANTHER" id="PTHR37423:SF4">
    <property type="entry name" value="ENDO-TYPE MEMBRANE-BOUND LYTIC MUREIN TRANSGLYCOSYLASE A"/>
    <property type="match status" value="1"/>
</dbReference>
<protein>
    <recommendedName>
        <fullName evidence="3">peptidoglycan lytic exotransglycosylase</fullName>
        <ecNumber evidence="3">4.2.2.n1</ecNumber>
    </recommendedName>
</protein>
<dbReference type="GO" id="GO:0008933">
    <property type="term" value="F:peptidoglycan lytic transglycosylase activity"/>
    <property type="evidence" value="ECO:0007669"/>
    <property type="project" value="InterPro"/>
</dbReference>
<organism evidence="7 8">
    <name type="scientific">Buchnera aphidicola subsp. Uroleucon sonchi</name>
    <dbReference type="NCBI Taxonomy" id="118118"/>
    <lineage>
        <taxon>Bacteria</taxon>
        <taxon>Pseudomonadati</taxon>
        <taxon>Pseudomonadota</taxon>
        <taxon>Gammaproteobacteria</taxon>
        <taxon>Enterobacterales</taxon>
        <taxon>Erwiniaceae</taxon>
        <taxon>Buchnera</taxon>
    </lineage>
</organism>
<evidence type="ECO:0000259" key="6">
    <source>
        <dbReference type="Pfam" id="PF01464"/>
    </source>
</evidence>
<name>A0A6C1FFZ0_BUCUN</name>
<comment type="similarity">
    <text evidence="2">Belongs to the transglycosylase Slt family.</text>
</comment>
<keyword evidence="4" id="KW-0456">Lyase</keyword>
<dbReference type="Gene3D" id="1.10.530.10">
    <property type="match status" value="1"/>
</dbReference>
<dbReference type="AlphaFoldDB" id="A0A6C1FFZ0"/>
<evidence type="ECO:0000256" key="5">
    <source>
        <dbReference type="ARBA" id="ARBA00023316"/>
    </source>
</evidence>
<feature type="domain" description="Transglycosylase SLT" evidence="6">
    <location>
        <begin position="47"/>
        <end position="169"/>
    </location>
</feature>
<evidence type="ECO:0000256" key="3">
    <source>
        <dbReference type="ARBA" id="ARBA00012587"/>
    </source>
</evidence>
<evidence type="ECO:0000256" key="4">
    <source>
        <dbReference type="ARBA" id="ARBA00023239"/>
    </source>
</evidence>
<dbReference type="Proteomes" id="UP000502958">
    <property type="component" value="Chromosome"/>
</dbReference>
<dbReference type="GO" id="GO:0071555">
    <property type="term" value="P:cell wall organization"/>
    <property type="evidence" value="ECO:0007669"/>
    <property type="project" value="UniProtKB-KW"/>
</dbReference>
<dbReference type="InterPro" id="IPR000189">
    <property type="entry name" value="Transglyc_AS"/>
</dbReference>
<evidence type="ECO:0000256" key="2">
    <source>
        <dbReference type="ARBA" id="ARBA00007734"/>
    </source>
</evidence>
<accession>A0A6C1FFZ0</accession>
<evidence type="ECO:0000313" key="7">
    <source>
        <dbReference type="EMBL" id="QIE01982.1"/>
    </source>
</evidence>
<evidence type="ECO:0000256" key="1">
    <source>
        <dbReference type="ARBA" id="ARBA00001420"/>
    </source>
</evidence>
<dbReference type="RefSeq" id="WP_163119215.1">
    <property type="nucleotide sequence ID" value="NZ_CP047588.1"/>
</dbReference>
<dbReference type="GO" id="GO:0000270">
    <property type="term" value="P:peptidoglycan metabolic process"/>
    <property type="evidence" value="ECO:0007669"/>
    <property type="project" value="InterPro"/>
</dbReference>
<dbReference type="EMBL" id="CP047588">
    <property type="protein sequence ID" value="QIE01982.1"/>
    <property type="molecule type" value="Genomic_DNA"/>
</dbReference>
<dbReference type="PROSITE" id="PS00922">
    <property type="entry name" value="TRANSGLYCOSYLASE"/>
    <property type="match status" value="1"/>
</dbReference>
<comment type="catalytic activity">
    <reaction evidence="1">
        <text>Exolytic cleavage of the (1-&gt;4)-beta-glycosidic linkage between N-acetylmuramic acid (MurNAc) and N-acetylglucosamine (GlcNAc) residues in peptidoglycan, from either the reducing or the non-reducing ends of the peptidoglycan chains, with concomitant formation of a 1,6-anhydrobond in the MurNAc residue.</text>
        <dbReference type="EC" id="4.2.2.n1"/>
    </reaction>
</comment>
<proteinExistence type="inferred from homology"/>
<dbReference type="InterPro" id="IPR023346">
    <property type="entry name" value="Lysozyme-like_dom_sf"/>
</dbReference>
<reference evidence="7 8" key="1">
    <citation type="submission" date="2020-01" db="EMBL/GenBank/DDBJ databases">
        <title>Complete genome of Buchnera aphidicola isolated from Chaitophorus populeti.</title>
        <authorList>
            <person name="Park J."/>
            <person name="Xi H."/>
        </authorList>
    </citation>
    <scope>NUCLEOTIDE SEQUENCE [LARGE SCALE GENOMIC DNA]</scope>
    <source>
        <strain evidence="7 8">UsonBac</strain>
    </source>
</reference>
<dbReference type="SUPFAM" id="SSF53955">
    <property type="entry name" value="Lysozyme-like"/>
    <property type="match status" value="1"/>
</dbReference>
<dbReference type="InterPro" id="IPR008258">
    <property type="entry name" value="Transglycosylase_SLT_dom_1"/>
</dbReference>
<dbReference type="GO" id="GO:0016020">
    <property type="term" value="C:membrane"/>
    <property type="evidence" value="ECO:0007669"/>
    <property type="project" value="InterPro"/>
</dbReference>
<keyword evidence="5" id="KW-0961">Cell wall biogenesis/degradation</keyword>
<evidence type="ECO:0000313" key="8">
    <source>
        <dbReference type="Proteomes" id="UP000502958"/>
    </source>
</evidence>
<sequence>MTLGVLIISVLLLTECNNIANTKKNLKKYYFSNKNNIEKKLNNWVNLIRHAAYKYNVDETLIKAIIYAESSGNPYAKSKSNAIGLMQIKPSAAGLEVYRLHGKKGQPSIEELYNPKKNINIGTAYIHFLQKQLSGIKNQDIMRCATIVSYSNGIHKLLKIFSRNNQNAIHIINSMTKKNFFLYIKKNIQKFRL</sequence>
<dbReference type="PANTHER" id="PTHR37423">
    <property type="entry name" value="SOLUBLE LYTIC MUREIN TRANSGLYCOSYLASE-RELATED"/>
    <property type="match status" value="1"/>
</dbReference>
<dbReference type="Pfam" id="PF01464">
    <property type="entry name" value="SLT"/>
    <property type="match status" value="1"/>
</dbReference>